<dbReference type="PANTHER" id="PTHR24373">
    <property type="entry name" value="SLIT RELATED LEUCINE-RICH REPEAT NEURONAL PROTEIN"/>
    <property type="match status" value="1"/>
</dbReference>
<dbReference type="InterPro" id="IPR032675">
    <property type="entry name" value="LRR_dom_sf"/>
</dbReference>
<evidence type="ECO:0000256" key="3">
    <source>
        <dbReference type="ARBA" id="ARBA00022737"/>
    </source>
</evidence>
<keyword evidence="3" id="KW-0677">Repeat</keyword>
<dbReference type="PROSITE" id="PS51450">
    <property type="entry name" value="LRR"/>
    <property type="match status" value="1"/>
</dbReference>
<dbReference type="GO" id="GO:0005615">
    <property type="term" value="C:extracellular space"/>
    <property type="evidence" value="ECO:0007669"/>
    <property type="project" value="TreeGrafter"/>
</dbReference>
<dbReference type="OMA" id="YSCEYSI"/>
<dbReference type="InterPro" id="IPR050328">
    <property type="entry name" value="Dev_Immune_Receptor"/>
</dbReference>
<name>A0A336LSG8_CULSO</name>
<dbReference type="AlphaFoldDB" id="A0A336LSG8"/>
<dbReference type="InterPro" id="IPR001611">
    <property type="entry name" value="Leu-rich_rpt"/>
</dbReference>
<reference evidence="5" key="2">
    <citation type="submission" date="2018-07" db="EMBL/GenBank/DDBJ databases">
        <authorList>
            <person name="Quirk P.G."/>
            <person name="Krulwich T.A."/>
        </authorList>
    </citation>
    <scope>NUCLEOTIDE SEQUENCE</scope>
</reference>
<keyword evidence="1" id="KW-0433">Leucine-rich repeat</keyword>
<dbReference type="PANTHER" id="PTHR24373:SF370">
    <property type="entry name" value="FISH-LIPS, ISOFORM E"/>
    <property type="match status" value="1"/>
</dbReference>
<dbReference type="Gene3D" id="3.80.10.10">
    <property type="entry name" value="Ribonuclease Inhibitor"/>
    <property type="match status" value="1"/>
</dbReference>
<organism evidence="5">
    <name type="scientific">Culicoides sonorensis</name>
    <name type="common">Biting midge</name>
    <dbReference type="NCBI Taxonomy" id="179676"/>
    <lineage>
        <taxon>Eukaryota</taxon>
        <taxon>Metazoa</taxon>
        <taxon>Ecdysozoa</taxon>
        <taxon>Arthropoda</taxon>
        <taxon>Hexapoda</taxon>
        <taxon>Insecta</taxon>
        <taxon>Pterygota</taxon>
        <taxon>Neoptera</taxon>
        <taxon>Endopterygota</taxon>
        <taxon>Diptera</taxon>
        <taxon>Nematocera</taxon>
        <taxon>Chironomoidea</taxon>
        <taxon>Ceratopogonidae</taxon>
        <taxon>Ceratopogoninae</taxon>
        <taxon>Culicoides</taxon>
        <taxon>Monoculicoides</taxon>
    </lineage>
</organism>
<evidence type="ECO:0000256" key="2">
    <source>
        <dbReference type="ARBA" id="ARBA00022729"/>
    </source>
</evidence>
<dbReference type="Pfam" id="PF13855">
    <property type="entry name" value="LRR_8"/>
    <property type="match status" value="1"/>
</dbReference>
<dbReference type="SMART" id="SM00369">
    <property type="entry name" value="LRR_TYP"/>
    <property type="match status" value="6"/>
</dbReference>
<protein>
    <submittedName>
        <fullName evidence="5">CSON003119 protein</fullName>
    </submittedName>
</protein>
<dbReference type="VEuPathDB" id="VectorBase:CSON003119"/>
<evidence type="ECO:0000313" key="5">
    <source>
        <dbReference type="EMBL" id="SSX20962.1"/>
    </source>
</evidence>
<evidence type="ECO:0000313" key="4">
    <source>
        <dbReference type="EMBL" id="SSX00582.1"/>
    </source>
</evidence>
<dbReference type="GO" id="GO:0031012">
    <property type="term" value="C:extracellular matrix"/>
    <property type="evidence" value="ECO:0007669"/>
    <property type="project" value="TreeGrafter"/>
</dbReference>
<gene>
    <name evidence="5" type="primary">CSON003119</name>
</gene>
<proteinExistence type="predicted"/>
<sequence>MDNYIKIIFFAISAVIVNGIVMQDDNIFARAQYSCEYSIKDDGSTICTLTNFHPGTSLFYVLNPENATEVQFTNSSHIRIPSTLFTEIPGLQNLNLSDFHIRRIQKSSFTNAVALKTLDLSYNLLQEVLKSTFKRASTLQELFLHNNNIEVVEYNAFKYLRNLTTLTLNNNHIKHLSKNAFEDLSNLRTLLLNDNRISVVSSALKPLRALEMLTLHNNLMHYVRVKVMNKYLRNLTNVTLQNNEWFCPGVKLMTDYMAANAVDTDVVNATELECQDSENVVLMMDEKDLAEIQELSTSTFINPVFNHHFH</sequence>
<evidence type="ECO:0000256" key="1">
    <source>
        <dbReference type="ARBA" id="ARBA00022614"/>
    </source>
</evidence>
<accession>A0A336LSG8</accession>
<dbReference type="InterPro" id="IPR003591">
    <property type="entry name" value="Leu-rich_rpt_typical-subtyp"/>
</dbReference>
<dbReference type="EMBL" id="UFQT01000154">
    <property type="protein sequence ID" value="SSX20962.1"/>
    <property type="molecule type" value="Genomic_DNA"/>
</dbReference>
<reference evidence="4" key="1">
    <citation type="submission" date="2018-04" db="EMBL/GenBank/DDBJ databases">
        <authorList>
            <person name="Go L.Y."/>
            <person name="Mitchell J.A."/>
        </authorList>
    </citation>
    <scope>NUCLEOTIDE SEQUENCE</scope>
    <source>
        <tissue evidence="4">Whole organism</tissue>
    </source>
</reference>
<keyword evidence="2" id="KW-0732">Signal</keyword>
<dbReference type="SUPFAM" id="SSF52058">
    <property type="entry name" value="L domain-like"/>
    <property type="match status" value="1"/>
</dbReference>
<dbReference type="EMBL" id="UFQS01000154">
    <property type="protein sequence ID" value="SSX00582.1"/>
    <property type="molecule type" value="Genomic_DNA"/>
</dbReference>